<reference evidence="1" key="1">
    <citation type="submission" date="2019-04" db="EMBL/GenBank/DDBJ databases">
        <title>Sequencing of skin fungus with MAO and IRED activity.</title>
        <authorList>
            <person name="Marsaioli A.J."/>
            <person name="Bonatto J.M.C."/>
            <person name="Reis Junior O."/>
        </authorList>
    </citation>
    <scope>NUCLEOTIDE SEQUENCE</scope>
    <source>
        <strain evidence="1">28M1</strain>
    </source>
</reference>
<sequence length="104" mass="11519">MALLSAHLLVTLTKNGLRVWNKAAFILSQPHAAAPRTPGQATPLSVDGERLHHYVHAYHQASLELLEAQYREGQFVHQARWTSIAAERRDIADIDGEGNEVGDL</sequence>
<organism evidence="1 2">
    <name type="scientific">Didymella heteroderae</name>
    <dbReference type="NCBI Taxonomy" id="1769908"/>
    <lineage>
        <taxon>Eukaryota</taxon>
        <taxon>Fungi</taxon>
        <taxon>Dikarya</taxon>
        <taxon>Ascomycota</taxon>
        <taxon>Pezizomycotina</taxon>
        <taxon>Dothideomycetes</taxon>
        <taxon>Pleosporomycetidae</taxon>
        <taxon>Pleosporales</taxon>
        <taxon>Pleosporineae</taxon>
        <taxon>Didymellaceae</taxon>
        <taxon>Didymella</taxon>
    </lineage>
</organism>
<keyword evidence="2" id="KW-1185">Reference proteome</keyword>
<proteinExistence type="predicted"/>
<dbReference type="Proteomes" id="UP000758155">
    <property type="component" value="Unassembled WGS sequence"/>
</dbReference>
<comment type="caution">
    <text evidence="1">The sequence shown here is derived from an EMBL/GenBank/DDBJ whole genome shotgun (WGS) entry which is preliminary data.</text>
</comment>
<dbReference type="AlphaFoldDB" id="A0A9P4WN88"/>
<dbReference type="EMBL" id="SWKV01000045">
    <property type="protein sequence ID" value="KAF3037113.1"/>
    <property type="molecule type" value="Genomic_DNA"/>
</dbReference>
<evidence type="ECO:0000313" key="1">
    <source>
        <dbReference type="EMBL" id="KAF3037113.1"/>
    </source>
</evidence>
<gene>
    <name evidence="1" type="ORF">E8E12_006864</name>
</gene>
<protein>
    <submittedName>
        <fullName evidence="1">Uncharacterized protein</fullName>
    </submittedName>
</protein>
<name>A0A9P4WN88_9PLEO</name>
<evidence type="ECO:0000313" key="2">
    <source>
        <dbReference type="Proteomes" id="UP000758155"/>
    </source>
</evidence>
<accession>A0A9P4WN88</accession>